<keyword evidence="1" id="KW-0732">Signal</keyword>
<reference evidence="2 3" key="1">
    <citation type="journal article" date="2017" name="Nat. Ecol. Evol.">
        <title>Scallop genome provides insights into evolution of bilaterian karyotype and development.</title>
        <authorList>
            <person name="Wang S."/>
            <person name="Zhang J."/>
            <person name="Jiao W."/>
            <person name="Li J."/>
            <person name="Xun X."/>
            <person name="Sun Y."/>
            <person name="Guo X."/>
            <person name="Huan P."/>
            <person name="Dong B."/>
            <person name="Zhang L."/>
            <person name="Hu X."/>
            <person name="Sun X."/>
            <person name="Wang J."/>
            <person name="Zhao C."/>
            <person name="Wang Y."/>
            <person name="Wang D."/>
            <person name="Huang X."/>
            <person name="Wang R."/>
            <person name="Lv J."/>
            <person name="Li Y."/>
            <person name="Zhang Z."/>
            <person name="Liu B."/>
            <person name="Lu W."/>
            <person name="Hui Y."/>
            <person name="Liang J."/>
            <person name="Zhou Z."/>
            <person name="Hou R."/>
            <person name="Li X."/>
            <person name="Liu Y."/>
            <person name="Li H."/>
            <person name="Ning X."/>
            <person name="Lin Y."/>
            <person name="Zhao L."/>
            <person name="Xing Q."/>
            <person name="Dou J."/>
            <person name="Li Y."/>
            <person name="Mao J."/>
            <person name="Guo H."/>
            <person name="Dou H."/>
            <person name="Li T."/>
            <person name="Mu C."/>
            <person name="Jiang W."/>
            <person name="Fu Q."/>
            <person name="Fu X."/>
            <person name="Miao Y."/>
            <person name="Liu J."/>
            <person name="Yu Q."/>
            <person name="Li R."/>
            <person name="Liao H."/>
            <person name="Li X."/>
            <person name="Kong Y."/>
            <person name="Jiang Z."/>
            <person name="Chourrout D."/>
            <person name="Li R."/>
            <person name="Bao Z."/>
        </authorList>
    </citation>
    <scope>NUCLEOTIDE SEQUENCE [LARGE SCALE GENOMIC DNA]</scope>
    <source>
        <strain evidence="2 3">PY_sf001</strain>
    </source>
</reference>
<evidence type="ECO:0000313" key="3">
    <source>
        <dbReference type="Proteomes" id="UP000242188"/>
    </source>
</evidence>
<sequence>MTGVHCTAVLALACLTSLISGAHLRHRSSSQSLVLSKSFIDRACPVLTCDESTWRISSRCRVSEIYRFRGRLCQGCFVNMCVGPAYNRIQGGRMTAG</sequence>
<feature type="signal peptide" evidence="1">
    <location>
        <begin position="1"/>
        <end position="21"/>
    </location>
</feature>
<dbReference type="AlphaFoldDB" id="A0A210PJR9"/>
<proteinExistence type="predicted"/>
<evidence type="ECO:0000256" key="1">
    <source>
        <dbReference type="SAM" id="SignalP"/>
    </source>
</evidence>
<dbReference type="Proteomes" id="UP000242188">
    <property type="component" value="Unassembled WGS sequence"/>
</dbReference>
<organism evidence="2 3">
    <name type="scientific">Mizuhopecten yessoensis</name>
    <name type="common">Japanese scallop</name>
    <name type="synonym">Patinopecten yessoensis</name>
    <dbReference type="NCBI Taxonomy" id="6573"/>
    <lineage>
        <taxon>Eukaryota</taxon>
        <taxon>Metazoa</taxon>
        <taxon>Spiralia</taxon>
        <taxon>Lophotrochozoa</taxon>
        <taxon>Mollusca</taxon>
        <taxon>Bivalvia</taxon>
        <taxon>Autobranchia</taxon>
        <taxon>Pteriomorphia</taxon>
        <taxon>Pectinida</taxon>
        <taxon>Pectinoidea</taxon>
        <taxon>Pectinidae</taxon>
        <taxon>Mizuhopecten</taxon>
    </lineage>
</organism>
<gene>
    <name evidence="2" type="ORF">KP79_PYT02942</name>
</gene>
<comment type="caution">
    <text evidence="2">The sequence shown here is derived from an EMBL/GenBank/DDBJ whole genome shotgun (WGS) entry which is preliminary data.</text>
</comment>
<accession>A0A210PJR9</accession>
<evidence type="ECO:0008006" key="4">
    <source>
        <dbReference type="Google" id="ProtNLM"/>
    </source>
</evidence>
<feature type="chain" id="PRO_5011967585" description="Secreted protein" evidence="1">
    <location>
        <begin position="22"/>
        <end position="97"/>
    </location>
</feature>
<dbReference type="EMBL" id="NEDP02076434">
    <property type="protein sequence ID" value="OWF36740.1"/>
    <property type="molecule type" value="Genomic_DNA"/>
</dbReference>
<protein>
    <recommendedName>
        <fullName evidence="4">Secreted protein</fullName>
    </recommendedName>
</protein>
<keyword evidence="3" id="KW-1185">Reference proteome</keyword>
<name>A0A210PJR9_MIZYE</name>
<evidence type="ECO:0000313" key="2">
    <source>
        <dbReference type="EMBL" id="OWF36740.1"/>
    </source>
</evidence>